<evidence type="ECO:0000313" key="4">
    <source>
        <dbReference type="Proteomes" id="UP000326924"/>
    </source>
</evidence>
<dbReference type="GO" id="GO:0005525">
    <property type="term" value="F:GTP binding"/>
    <property type="evidence" value="ECO:0007669"/>
    <property type="project" value="TreeGrafter"/>
</dbReference>
<name>A0A5J5EKC9_9PEZI</name>
<reference evidence="3 4" key="1">
    <citation type="submission" date="2019-09" db="EMBL/GenBank/DDBJ databases">
        <title>Draft genome of the ectomycorrhizal ascomycete Sphaerosporella brunnea.</title>
        <authorList>
            <consortium name="DOE Joint Genome Institute"/>
            <person name="Benucci G.M."/>
            <person name="Marozzi G."/>
            <person name="Antonielli L."/>
            <person name="Sanchez S."/>
            <person name="Marco P."/>
            <person name="Wang X."/>
            <person name="Falini L.B."/>
            <person name="Barry K."/>
            <person name="Haridas S."/>
            <person name="Lipzen A."/>
            <person name="Labutti K."/>
            <person name="Grigoriev I.V."/>
            <person name="Murat C."/>
            <person name="Martin F."/>
            <person name="Albertini E."/>
            <person name="Donnini D."/>
            <person name="Bonito G."/>
        </authorList>
    </citation>
    <scope>NUCLEOTIDE SEQUENCE [LARGE SCALE GENOMIC DNA]</scope>
    <source>
        <strain evidence="3 4">Sb_GMNB300</strain>
    </source>
</reference>
<dbReference type="InterPro" id="IPR012948">
    <property type="entry name" value="AARP2CN"/>
</dbReference>
<dbReference type="InParanoid" id="A0A5J5EKC9"/>
<comment type="caution">
    <text evidence="3">The sequence shown here is derived from an EMBL/GenBank/DDBJ whole genome shotgun (WGS) entry which is preliminary data.</text>
</comment>
<sequence>MSKIERRNKAADFETGSRIFRGKDAAPRIVAVVPLCGNVSSAAVVRSLLRSLDVEVEVPEYGICTTWVERFKQKIQWIVLRREMLAVPYGCKLADFVDPFGESLIRSIEAQGMSNTHTLVQPVESAKARPDVKKSLHSYVSRFLPATLKVHGTESSQEAPNLARSLCSSTLKGVHWRDDRSYLVAEVVRFEDEMLVVGGVDRGKGLKADRLVHIQGFRDFQIHESLPRNMATAKQNRSSLAREASERRP</sequence>
<evidence type="ECO:0000313" key="3">
    <source>
        <dbReference type="EMBL" id="KAA8895426.1"/>
    </source>
</evidence>
<dbReference type="InterPro" id="IPR039761">
    <property type="entry name" value="Bms1/Tsr1"/>
</dbReference>
<dbReference type="SMART" id="SM00785">
    <property type="entry name" value="AARP2CN"/>
    <property type="match status" value="1"/>
</dbReference>
<feature type="domain" description="AARP2CN" evidence="2">
    <location>
        <begin position="158"/>
        <end position="230"/>
    </location>
</feature>
<dbReference type="AlphaFoldDB" id="A0A5J5EKC9"/>
<keyword evidence="4" id="KW-1185">Reference proteome</keyword>
<accession>A0A5J5EKC9</accession>
<dbReference type="GO" id="GO:0000462">
    <property type="term" value="P:maturation of SSU-rRNA from tricistronic rRNA transcript (SSU-rRNA, 5.8S rRNA, LSU-rRNA)"/>
    <property type="evidence" value="ECO:0007669"/>
    <property type="project" value="TreeGrafter"/>
</dbReference>
<dbReference type="Pfam" id="PF22298">
    <property type="entry name" value="Tsr1_G-like"/>
    <property type="match status" value="1"/>
</dbReference>
<dbReference type="GO" id="GO:0005634">
    <property type="term" value="C:nucleus"/>
    <property type="evidence" value="ECO:0007669"/>
    <property type="project" value="InterPro"/>
</dbReference>
<dbReference type="Proteomes" id="UP000326924">
    <property type="component" value="Unassembled WGS sequence"/>
</dbReference>
<dbReference type="PANTHER" id="PTHR12858">
    <property type="entry name" value="RIBOSOME BIOGENESIS PROTEIN"/>
    <property type="match status" value="1"/>
</dbReference>
<dbReference type="EMBL" id="VXIS01000265">
    <property type="protein sequence ID" value="KAA8895426.1"/>
    <property type="molecule type" value="Genomic_DNA"/>
</dbReference>
<dbReference type="GO" id="GO:0000479">
    <property type="term" value="P:endonucleolytic cleavage of tricistronic rRNA transcript (SSU-rRNA, 5.8S rRNA, LSU-rRNA)"/>
    <property type="evidence" value="ECO:0007669"/>
    <property type="project" value="TreeGrafter"/>
</dbReference>
<dbReference type="Pfam" id="PF08142">
    <property type="entry name" value="AARP2CN"/>
    <property type="match status" value="1"/>
</dbReference>
<organism evidence="3 4">
    <name type="scientific">Sphaerosporella brunnea</name>
    <dbReference type="NCBI Taxonomy" id="1250544"/>
    <lineage>
        <taxon>Eukaryota</taxon>
        <taxon>Fungi</taxon>
        <taxon>Dikarya</taxon>
        <taxon>Ascomycota</taxon>
        <taxon>Pezizomycotina</taxon>
        <taxon>Pezizomycetes</taxon>
        <taxon>Pezizales</taxon>
        <taxon>Pyronemataceae</taxon>
        <taxon>Sphaerosporella</taxon>
    </lineage>
</organism>
<evidence type="ECO:0000259" key="2">
    <source>
        <dbReference type="SMART" id="SM00785"/>
    </source>
</evidence>
<dbReference type="GO" id="GO:0003924">
    <property type="term" value="F:GTPase activity"/>
    <property type="evidence" value="ECO:0007669"/>
    <property type="project" value="TreeGrafter"/>
</dbReference>
<dbReference type="GO" id="GO:0030688">
    <property type="term" value="C:preribosome, small subunit precursor"/>
    <property type="evidence" value="ECO:0007669"/>
    <property type="project" value="TreeGrafter"/>
</dbReference>
<protein>
    <submittedName>
        <fullName evidence="3">Ribosome biogenesis protein</fullName>
    </submittedName>
</protein>
<dbReference type="GO" id="GO:0034511">
    <property type="term" value="F:U3 snoRNA binding"/>
    <property type="evidence" value="ECO:0007669"/>
    <property type="project" value="TreeGrafter"/>
</dbReference>
<dbReference type="PANTHER" id="PTHR12858:SF1">
    <property type="entry name" value="PRE-RRNA-PROCESSING PROTEIN TSR1 HOMOLOG"/>
    <property type="match status" value="1"/>
</dbReference>
<feature type="region of interest" description="Disordered" evidence="1">
    <location>
        <begin position="229"/>
        <end position="249"/>
    </location>
</feature>
<dbReference type="OrthoDB" id="119302at2759"/>
<gene>
    <name evidence="3" type="ORF">FN846DRAFT_900634</name>
</gene>
<proteinExistence type="predicted"/>
<evidence type="ECO:0000256" key="1">
    <source>
        <dbReference type="SAM" id="MobiDB-lite"/>
    </source>
</evidence>